<name>A0A0A2M640_9FLAO</name>
<dbReference type="InterPro" id="IPR056509">
    <property type="entry name" value="Imm33-like"/>
</dbReference>
<dbReference type="Pfam" id="PF24719">
    <property type="entry name" value="Imm33-like"/>
    <property type="match status" value="1"/>
</dbReference>
<evidence type="ECO:0000313" key="3">
    <source>
        <dbReference type="Proteomes" id="UP000030152"/>
    </source>
</evidence>
<proteinExistence type="predicted"/>
<dbReference type="AlphaFoldDB" id="A0A0A2M640"/>
<dbReference type="Proteomes" id="UP000030152">
    <property type="component" value="Unassembled WGS sequence"/>
</dbReference>
<evidence type="ECO:0000313" key="2">
    <source>
        <dbReference type="EMBL" id="KGO88122.1"/>
    </source>
</evidence>
<reference evidence="2 3" key="1">
    <citation type="submission" date="2013-09" db="EMBL/GenBank/DDBJ databases">
        <authorList>
            <person name="Zeng Z."/>
            <person name="Chen C."/>
        </authorList>
    </citation>
    <scope>NUCLEOTIDE SEQUENCE [LARGE SCALE GENOMIC DNA]</scope>
    <source>
        <strain evidence="2 3">WB 3.3-2</strain>
    </source>
</reference>
<organism evidence="2 3">
    <name type="scientific">Flavobacterium rivuli WB 3.3-2 = DSM 21788</name>
    <dbReference type="NCBI Taxonomy" id="1121895"/>
    <lineage>
        <taxon>Bacteria</taxon>
        <taxon>Pseudomonadati</taxon>
        <taxon>Bacteroidota</taxon>
        <taxon>Flavobacteriia</taxon>
        <taxon>Flavobacteriales</taxon>
        <taxon>Flavobacteriaceae</taxon>
        <taxon>Flavobacterium</taxon>
    </lineage>
</organism>
<protein>
    <recommendedName>
        <fullName evidence="1">Imm33-like domain-containing protein</fullName>
    </recommendedName>
</protein>
<dbReference type="STRING" id="1121895.GCA_000378485_01084"/>
<dbReference type="RefSeq" id="WP_020212214.1">
    <property type="nucleotide sequence ID" value="NZ_JRLX01000002.1"/>
</dbReference>
<dbReference type="OrthoDB" id="7063432at2"/>
<evidence type="ECO:0000259" key="1">
    <source>
        <dbReference type="Pfam" id="PF24719"/>
    </source>
</evidence>
<feature type="domain" description="Imm33-like" evidence="1">
    <location>
        <begin position="6"/>
        <end position="109"/>
    </location>
</feature>
<comment type="caution">
    <text evidence="2">The sequence shown here is derived from an EMBL/GenBank/DDBJ whole genome shotgun (WGS) entry which is preliminary data.</text>
</comment>
<dbReference type="EMBL" id="JRLX01000002">
    <property type="protein sequence ID" value="KGO88122.1"/>
    <property type="molecule type" value="Genomic_DNA"/>
</dbReference>
<keyword evidence="3" id="KW-1185">Reference proteome</keyword>
<dbReference type="eggNOG" id="ENOG5032Y10">
    <property type="taxonomic scope" value="Bacteria"/>
</dbReference>
<gene>
    <name evidence="2" type="ORF">Q765_03475</name>
</gene>
<sequence length="115" mass="13272">MDYQDQQKAICDKYNVPCVPSNLNDMLGIAKNVASGLMPINGLRHPLDGNTTGWYIWAGEEFSEEHNFFKRMHVKHLQNINPEIIKYLALPPGHRFLIDDKGYEDVWEDLSLLDI</sequence>
<accession>A0A0A2M640</accession>